<dbReference type="GO" id="GO:0006488">
    <property type="term" value="P:dolichol-linked oligosaccharide biosynthetic process"/>
    <property type="evidence" value="ECO:0007669"/>
    <property type="project" value="InterPro"/>
</dbReference>
<evidence type="ECO:0000256" key="3">
    <source>
        <dbReference type="ARBA" id="ARBA00022824"/>
    </source>
</evidence>
<evidence type="ECO:0000256" key="1">
    <source>
        <dbReference type="ARBA" id="ARBA00004389"/>
    </source>
</evidence>
<proteinExistence type="predicted"/>
<reference evidence="6 7" key="1">
    <citation type="submission" date="2019-06" db="EMBL/GenBank/DDBJ databases">
        <title>Sequencing the genomes of 1000 actinobacteria strains.</title>
        <authorList>
            <person name="Klenk H.-P."/>
        </authorList>
    </citation>
    <scope>NUCLEOTIDE SEQUENCE [LARGE SCALE GENOMIC DNA]</scope>
    <source>
        <strain evidence="6 7">DSM 24683</strain>
    </source>
</reference>
<evidence type="ECO:0000313" key="6">
    <source>
        <dbReference type="EMBL" id="TWD83270.1"/>
    </source>
</evidence>
<dbReference type="RefSeq" id="WP_145809670.1">
    <property type="nucleotide sequence ID" value="NZ_VIVK01000001.1"/>
</dbReference>
<dbReference type="InterPro" id="IPR013969">
    <property type="entry name" value="Oligosacch_biosynth_Alg14"/>
</dbReference>
<protein>
    <submittedName>
        <fullName evidence="6">Oligosaccharide biosynthesis protein Alg14</fullName>
    </submittedName>
</protein>
<comment type="subcellular location">
    <subcellularLocation>
        <location evidence="1">Endoplasmic reticulum membrane</location>
        <topology evidence="1">Single-pass membrane protein</topology>
    </subcellularLocation>
</comment>
<dbReference type="EMBL" id="VIVK01000001">
    <property type="protein sequence ID" value="TWD83270.1"/>
    <property type="molecule type" value="Genomic_DNA"/>
</dbReference>
<keyword evidence="4" id="KW-1133">Transmembrane helix</keyword>
<evidence type="ECO:0000256" key="2">
    <source>
        <dbReference type="ARBA" id="ARBA00022692"/>
    </source>
</evidence>
<keyword evidence="7" id="KW-1185">Reference proteome</keyword>
<dbReference type="Pfam" id="PF08660">
    <property type="entry name" value="Alg14"/>
    <property type="match status" value="1"/>
</dbReference>
<dbReference type="Gene3D" id="3.40.50.2000">
    <property type="entry name" value="Glycogen Phosphorylase B"/>
    <property type="match status" value="1"/>
</dbReference>
<dbReference type="SUPFAM" id="SSF53756">
    <property type="entry name" value="UDP-Glycosyltransferase/glycogen phosphorylase"/>
    <property type="match status" value="1"/>
</dbReference>
<evidence type="ECO:0000256" key="5">
    <source>
        <dbReference type="ARBA" id="ARBA00023136"/>
    </source>
</evidence>
<dbReference type="PANTHER" id="PTHR12154">
    <property type="entry name" value="GLYCOSYL TRANSFERASE-RELATED"/>
    <property type="match status" value="1"/>
</dbReference>
<dbReference type="AlphaFoldDB" id="A0A561BWK5"/>
<dbReference type="PANTHER" id="PTHR12154:SF4">
    <property type="entry name" value="UDP-N-ACETYLGLUCOSAMINE TRANSFERASE SUBUNIT ALG14 HOMOLOG"/>
    <property type="match status" value="1"/>
</dbReference>
<keyword evidence="5" id="KW-0472">Membrane</keyword>
<gene>
    <name evidence="6" type="ORF">FB561_4431</name>
</gene>
<dbReference type="GO" id="GO:0004577">
    <property type="term" value="F:N-acetylglucosaminyldiphosphodolichol N-acetylglucosaminyltransferase activity"/>
    <property type="evidence" value="ECO:0007669"/>
    <property type="project" value="TreeGrafter"/>
</dbReference>
<keyword evidence="3" id="KW-0256">Endoplasmic reticulum</keyword>
<comment type="caution">
    <text evidence="6">The sequence shown here is derived from an EMBL/GenBank/DDBJ whole genome shotgun (WGS) entry which is preliminary data.</text>
</comment>
<name>A0A561BWK5_9ACTN</name>
<sequence length="165" mass="18461">MTTLESPQTDDELAASTRVLMVCSSGGHLAQLMTLRPWWSQRDVCWVTFATEDGKSLLAGQRTVYAYHPTTRSLKNLVRNAVLAVRVLARERPDVIVTTGAGVALPFFVLGKLGRIPTVYIEVFDRIDHAPLTARLCKPFTSRMLVQWDEQQELYADSTVVGRLL</sequence>
<organism evidence="6 7">
    <name type="scientific">Kribbella amoyensis</name>
    <dbReference type="NCBI Taxonomy" id="996641"/>
    <lineage>
        <taxon>Bacteria</taxon>
        <taxon>Bacillati</taxon>
        <taxon>Actinomycetota</taxon>
        <taxon>Actinomycetes</taxon>
        <taxon>Propionibacteriales</taxon>
        <taxon>Kribbellaceae</taxon>
        <taxon>Kribbella</taxon>
    </lineage>
</organism>
<evidence type="ECO:0000256" key="4">
    <source>
        <dbReference type="ARBA" id="ARBA00022989"/>
    </source>
</evidence>
<dbReference type="OrthoDB" id="555447at2"/>
<dbReference type="NCBIfam" id="NF041549">
    <property type="entry name" value="PssD"/>
    <property type="match status" value="1"/>
</dbReference>
<evidence type="ECO:0000313" key="7">
    <source>
        <dbReference type="Proteomes" id="UP000318380"/>
    </source>
</evidence>
<accession>A0A561BWK5</accession>
<keyword evidence="2" id="KW-0812">Transmembrane</keyword>
<dbReference type="Proteomes" id="UP000318380">
    <property type="component" value="Unassembled WGS sequence"/>
</dbReference>